<proteinExistence type="predicted"/>
<sequence length="31" mass="3560">MYWACPPEWALMGLIAVWCQSALAFFCLLKP</sequence>
<accession>A0A0A8ZWV7</accession>
<dbReference type="AlphaFoldDB" id="A0A0A8ZWV7"/>
<reference evidence="2" key="1">
    <citation type="submission" date="2014-09" db="EMBL/GenBank/DDBJ databases">
        <authorList>
            <person name="Magalhaes I.L.F."/>
            <person name="Oliveira U."/>
            <person name="Santos F.R."/>
            <person name="Vidigal T.H.D.A."/>
            <person name="Brescovit A.D."/>
            <person name="Santos A.J."/>
        </authorList>
    </citation>
    <scope>NUCLEOTIDE SEQUENCE</scope>
    <source>
        <tissue evidence="2">Shoot tissue taken approximately 20 cm above the soil surface</tissue>
    </source>
</reference>
<reference evidence="2" key="2">
    <citation type="journal article" date="2015" name="Data Brief">
        <title>Shoot transcriptome of the giant reed, Arundo donax.</title>
        <authorList>
            <person name="Barrero R.A."/>
            <person name="Guerrero F.D."/>
            <person name="Moolhuijzen P."/>
            <person name="Goolsby J.A."/>
            <person name="Tidwell J."/>
            <person name="Bellgard S.E."/>
            <person name="Bellgard M.I."/>
        </authorList>
    </citation>
    <scope>NUCLEOTIDE SEQUENCE</scope>
    <source>
        <tissue evidence="2">Shoot tissue taken approximately 20 cm above the soil surface</tissue>
    </source>
</reference>
<keyword evidence="1" id="KW-1133">Transmembrane helix</keyword>
<dbReference type="EMBL" id="GBRH01258623">
    <property type="protein sequence ID" value="JAD39272.1"/>
    <property type="molecule type" value="Transcribed_RNA"/>
</dbReference>
<feature type="transmembrane region" description="Helical" evidence="1">
    <location>
        <begin position="12"/>
        <end position="29"/>
    </location>
</feature>
<evidence type="ECO:0000313" key="2">
    <source>
        <dbReference type="EMBL" id="JAD39272.1"/>
    </source>
</evidence>
<keyword evidence="1" id="KW-0812">Transmembrane</keyword>
<evidence type="ECO:0000256" key="1">
    <source>
        <dbReference type="SAM" id="Phobius"/>
    </source>
</evidence>
<keyword evidence="1" id="KW-0472">Membrane</keyword>
<protein>
    <submittedName>
        <fullName evidence="2">Uncharacterized protein</fullName>
    </submittedName>
</protein>
<organism evidence="2">
    <name type="scientific">Arundo donax</name>
    <name type="common">Giant reed</name>
    <name type="synonym">Donax arundinaceus</name>
    <dbReference type="NCBI Taxonomy" id="35708"/>
    <lineage>
        <taxon>Eukaryota</taxon>
        <taxon>Viridiplantae</taxon>
        <taxon>Streptophyta</taxon>
        <taxon>Embryophyta</taxon>
        <taxon>Tracheophyta</taxon>
        <taxon>Spermatophyta</taxon>
        <taxon>Magnoliopsida</taxon>
        <taxon>Liliopsida</taxon>
        <taxon>Poales</taxon>
        <taxon>Poaceae</taxon>
        <taxon>PACMAD clade</taxon>
        <taxon>Arundinoideae</taxon>
        <taxon>Arundineae</taxon>
        <taxon>Arundo</taxon>
    </lineage>
</organism>
<name>A0A0A8ZWV7_ARUDO</name>